<evidence type="ECO:0000256" key="1">
    <source>
        <dbReference type="ARBA" id="ARBA00003294"/>
    </source>
</evidence>
<evidence type="ECO:0000256" key="7">
    <source>
        <dbReference type="ARBA" id="ARBA00022915"/>
    </source>
</evidence>
<dbReference type="InterPro" id="IPR013785">
    <property type="entry name" value="Aldolase_TIM"/>
</dbReference>
<dbReference type="InterPro" id="IPR005263">
    <property type="entry name" value="DapA"/>
</dbReference>
<keyword evidence="9 12" id="KW-0456">Lyase</keyword>
<dbReference type="Pfam" id="PF00701">
    <property type="entry name" value="DHDPS"/>
    <property type="match status" value="1"/>
</dbReference>
<dbReference type="InterPro" id="IPR020625">
    <property type="entry name" value="Schiff_base-form_aldolases_AS"/>
</dbReference>
<evidence type="ECO:0000256" key="8">
    <source>
        <dbReference type="ARBA" id="ARBA00023154"/>
    </source>
</evidence>
<dbReference type="OrthoDB" id="9782828at2"/>
<evidence type="ECO:0000256" key="11">
    <source>
        <dbReference type="ARBA" id="ARBA00047836"/>
    </source>
</evidence>
<sequence length="294" mass="32078">MKKIIFKGAAVAIATPFTANGINYAELKKMLEFHIKNHTDAIVIAGTSGEASTMTDEEHKEIIKFTVEQVNGRIPVIAGTGSNDTAYAIQLSKFAEEVGVDAVLSVTPYYNKCTQKGLVKHFVQIADNVNIPLILYNVPSRTGVNIKPETYAELAKHPRIVAVKEANGDITSVLKTRALCGDDLAVYSGNDDQIVPILSLGGQGVISVLANIAPKTTHDICELYFNGKVQESAKLQIDLEELIAALFSEVNPIPVKTALKIMGYDMGDLRMPLTEIEPKNYTLLKLLMQKHNII</sequence>
<evidence type="ECO:0000256" key="4">
    <source>
        <dbReference type="ARBA" id="ARBA00012086"/>
    </source>
</evidence>
<dbReference type="NCBIfam" id="TIGR00674">
    <property type="entry name" value="dapA"/>
    <property type="match status" value="1"/>
</dbReference>
<keyword evidence="6 12" id="KW-0028">Amino-acid biosynthesis</keyword>
<keyword evidence="7 12" id="KW-0220">Diaminopimelate biosynthesis</keyword>
<evidence type="ECO:0000256" key="14">
    <source>
        <dbReference type="PIRSR" id="PIRSR001365-1"/>
    </source>
</evidence>
<feature type="active site" description="Proton donor/acceptor" evidence="12 14">
    <location>
        <position position="136"/>
    </location>
</feature>
<dbReference type="InterPro" id="IPR002220">
    <property type="entry name" value="DapA-like"/>
</dbReference>
<evidence type="ECO:0000256" key="9">
    <source>
        <dbReference type="ARBA" id="ARBA00023239"/>
    </source>
</evidence>
<feature type="binding site" evidence="12">
    <location>
        <position position="48"/>
    </location>
    <ligand>
        <name>pyruvate</name>
        <dbReference type="ChEBI" id="CHEBI:15361"/>
    </ligand>
</feature>
<evidence type="ECO:0000256" key="2">
    <source>
        <dbReference type="ARBA" id="ARBA00005120"/>
    </source>
</evidence>
<reference evidence="16 17" key="1">
    <citation type="submission" date="2019-03" db="EMBL/GenBank/DDBJ databases">
        <title>Genomic Encyclopedia of Type Strains, Phase IV (KMG-IV): sequencing the most valuable type-strain genomes for metagenomic binning, comparative biology and taxonomic classification.</title>
        <authorList>
            <person name="Goeker M."/>
        </authorList>
    </citation>
    <scope>NUCLEOTIDE SEQUENCE [LARGE SCALE GENOMIC DNA]</scope>
    <source>
        <strain evidence="16 17">DSM 20467</strain>
    </source>
</reference>
<dbReference type="SMART" id="SM01130">
    <property type="entry name" value="DHDPS"/>
    <property type="match status" value="1"/>
</dbReference>
<dbReference type="SUPFAM" id="SSF51569">
    <property type="entry name" value="Aldolase"/>
    <property type="match status" value="1"/>
</dbReference>
<dbReference type="EMBL" id="SMAA01000029">
    <property type="protein sequence ID" value="TCS75618.1"/>
    <property type="molecule type" value="Genomic_DNA"/>
</dbReference>
<dbReference type="HAMAP" id="MF_00418">
    <property type="entry name" value="DapA"/>
    <property type="match status" value="1"/>
</dbReference>
<dbReference type="PANTHER" id="PTHR12128:SF66">
    <property type="entry name" value="4-HYDROXY-2-OXOGLUTARATE ALDOLASE, MITOCHONDRIAL"/>
    <property type="match status" value="1"/>
</dbReference>
<dbReference type="PROSITE" id="PS00666">
    <property type="entry name" value="DHDPS_2"/>
    <property type="match status" value="1"/>
</dbReference>
<dbReference type="EC" id="4.3.3.7" evidence="4 12"/>
<dbReference type="PRINTS" id="PR00146">
    <property type="entry name" value="DHPICSNTHASE"/>
</dbReference>
<evidence type="ECO:0000313" key="17">
    <source>
        <dbReference type="Proteomes" id="UP000295188"/>
    </source>
</evidence>
<name>A0A4R3K1N2_9FIRM</name>
<organism evidence="16 17">
    <name type="scientific">Pectinatus cerevisiiphilus</name>
    <dbReference type="NCBI Taxonomy" id="86956"/>
    <lineage>
        <taxon>Bacteria</taxon>
        <taxon>Bacillati</taxon>
        <taxon>Bacillota</taxon>
        <taxon>Negativicutes</taxon>
        <taxon>Selenomonadales</taxon>
        <taxon>Selenomonadaceae</taxon>
        <taxon>Pectinatus</taxon>
    </lineage>
</organism>
<comment type="pathway">
    <text evidence="2 12">Amino-acid biosynthesis; L-lysine biosynthesis via DAP pathway; (S)-tetrahydrodipicolinate from L-aspartate: step 3/4.</text>
</comment>
<feature type="site" description="Part of a proton relay during catalysis" evidence="12">
    <location>
        <position position="47"/>
    </location>
</feature>
<proteinExistence type="inferred from homology"/>
<comment type="catalytic activity">
    <reaction evidence="11 12">
        <text>L-aspartate 4-semialdehyde + pyruvate = (2S,4S)-4-hydroxy-2,3,4,5-tetrahydrodipicolinate + H2O + H(+)</text>
        <dbReference type="Rhea" id="RHEA:34171"/>
        <dbReference type="ChEBI" id="CHEBI:15361"/>
        <dbReference type="ChEBI" id="CHEBI:15377"/>
        <dbReference type="ChEBI" id="CHEBI:15378"/>
        <dbReference type="ChEBI" id="CHEBI:67139"/>
        <dbReference type="ChEBI" id="CHEBI:537519"/>
        <dbReference type="EC" id="4.3.3.7"/>
    </reaction>
</comment>
<feature type="site" description="Part of a proton relay during catalysis" evidence="12">
    <location>
        <position position="110"/>
    </location>
</feature>
<dbReference type="GO" id="GO:0005829">
    <property type="term" value="C:cytosol"/>
    <property type="evidence" value="ECO:0007669"/>
    <property type="project" value="TreeGrafter"/>
</dbReference>
<protein>
    <recommendedName>
        <fullName evidence="4 12">4-hydroxy-tetrahydrodipicolinate synthase</fullName>
        <shortName evidence="12">HTPA synthase</shortName>
        <ecNumber evidence="4 12">4.3.3.7</ecNumber>
    </recommendedName>
</protein>
<gene>
    <name evidence="12" type="primary">dapA</name>
    <name evidence="16" type="ORF">EDC37_1292</name>
</gene>
<comment type="subcellular location">
    <subcellularLocation>
        <location evidence="12">Cytoplasm</location>
    </subcellularLocation>
</comment>
<evidence type="ECO:0000256" key="5">
    <source>
        <dbReference type="ARBA" id="ARBA00022490"/>
    </source>
</evidence>
<accession>A0A4R3K1N2</accession>
<keyword evidence="5 12" id="KW-0963">Cytoplasm</keyword>
<evidence type="ECO:0000256" key="15">
    <source>
        <dbReference type="PIRSR" id="PIRSR001365-2"/>
    </source>
</evidence>
<keyword evidence="8 12" id="KW-0457">Lysine biosynthesis</keyword>
<dbReference type="UniPathway" id="UPA00034">
    <property type="reaction ID" value="UER00017"/>
</dbReference>
<dbReference type="PIRSF" id="PIRSF001365">
    <property type="entry name" value="DHDPS"/>
    <property type="match status" value="1"/>
</dbReference>
<dbReference type="Proteomes" id="UP000295188">
    <property type="component" value="Unassembled WGS sequence"/>
</dbReference>
<dbReference type="PANTHER" id="PTHR12128">
    <property type="entry name" value="DIHYDRODIPICOLINATE SYNTHASE"/>
    <property type="match status" value="1"/>
</dbReference>
<evidence type="ECO:0000256" key="3">
    <source>
        <dbReference type="ARBA" id="ARBA00007592"/>
    </source>
</evidence>
<comment type="function">
    <text evidence="1 12">Catalyzes the condensation of (S)-aspartate-beta-semialdehyde [(S)-ASA] and pyruvate to 4-hydroxy-tetrahydrodipicolinate (HTPA).</text>
</comment>
<dbReference type="CDD" id="cd00950">
    <property type="entry name" value="DHDPS"/>
    <property type="match status" value="1"/>
</dbReference>
<keyword evidence="10 12" id="KW-0704">Schiff base</keyword>
<dbReference type="Gene3D" id="3.20.20.70">
    <property type="entry name" value="Aldolase class I"/>
    <property type="match status" value="1"/>
</dbReference>
<feature type="binding site" evidence="12 15">
    <location>
        <position position="206"/>
    </location>
    <ligand>
        <name>pyruvate</name>
        <dbReference type="ChEBI" id="CHEBI:15361"/>
    </ligand>
</feature>
<evidence type="ECO:0000256" key="10">
    <source>
        <dbReference type="ARBA" id="ARBA00023270"/>
    </source>
</evidence>
<evidence type="ECO:0000256" key="6">
    <source>
        <dbReference type="ARBA" id="ARBA00022605"/>
    </source>
</evidence>
<comment type="similarity">
    <text evidence="3 12 13">Belongs to the DapA family.</text>
</comment>
<dbReference type="GO" id="GO:0019877">
    <property type="term" value="P:diaminopimelate biosynthetic process"/>
    <property type="evidence" value="ECO:0007669"/>
    <property type="project" value="UniProtKB-UniRule"/>
</dbReference>
<dbReference type="GO" id="GO:0009089">
    <property type="term" value="P:lysine biosynthetic process via diaminopimelate"/>
    <property type="evidence" value="ECO:0007669"/>
    <property type="project" value="UniProtKB-UniRule"/>
</dbReference>
<evidence type="ECO:0000313" key="16">
    <source>
        <dbReference type="EMBL" id="TCS75618.1"/>
    </source>
</evidence>
<dbReference type="GO" id="GO:0008840">
    <property type="term" value="F:4-hydroxy-tetrahydrodipicolinate synthase activity"/>
    <property type="evidence" value="ECO:0007669"/>
    <property type="project" value="UniProtKB-UniRule"/>
</dbReference>
<comment type="caution">
    <text evidence="16">The sequence shown here is derived from an EMBL/GenBank/DDBJ whole genome shotgun (WGS) entry which is preliminary data.</text>
</comment>
<comment type="subunit">
    <text evidence="12">Homotetramer; dimer of dimers.</text>
</comment>
<feature type="active site" description="Schiff-base intermediate with substrate" evidence="12 14">
    <location>
        <position position="164"/>
    </location>
</feature>
<evidence type="ECO:0000256" key="12">
    <source>
        <dbReference type="HAMAP-Rule" id="MF_00418"/>
    </source>
</evidence>
<evidence type="ECO:0000256" key="13">
    <source>
        <dbReference type="PIRNR" id="PIRNR001365"/>
    </source>
</evidence>
<keyword evidence="17" id="KW-1185">Reference proteome</keyword>
<dbReference type="RefSeq" id="WP_132551620.1">
    <property type="nucleotide sequence ID" value="NZ_SMAA01000029.1"/>
</dbReference>
<comment type="caution">
    <text evidence="12">Was originally thought to be a dihydrodipicolinate synthase (DHDPS), catalyzing the condensation of (S)-aspartate-beta-semialdehyde [(S)-ASA] and pyruvate to dihydrodipicolinate (DHDP). However, it was shown in E.coli that the product of the enzymatic reaction is not dihydrodipicolinate but in fact (4S)-4-hydroxy-2,3,4,5-tetrahydro-(2S)-dipicolinic acid (HTPA), and that the consecutive dehydration reaction leading to DHDP is not spontaneous but catalyzed by DapB.</text>
</comment>
<dbReference type="AlphaFoldDB" id="A0A4R3K1N2"/>